<dbReference type="EMBL" id="CP001778">
    <property type="protein sequence ID" value="ADD40573.1"/>
    <property type="molecule type" value="Genomic_DNA"/>
</dbReference>
<dbReference type="HOGENOM" id="CLU_096023_0_0_11"/>
<keyword evidence="1" id="KW-1133">Transmembrane helix</keyword>
<dbReference type="AlphaFoldDB" id="D3Q8W4"/>
<gene>
    <name evidence="3" type="ordered locus">Snas_0862</name>
</gene>
<evidence type="ECO:0000313" key="3">
    <source>
        <dbReference type="EMBL" id="ADD40573.1"/>
    </source>
</evidence>
<proteinExistence type="predicted"/>
<protein>
    <recommendedName>
        <fullName evidence="2">DUF4178 domain-containing protein</fullName>
    </recommendedName>
</protein>
<keyword evidence="1" id="KW-0472">Membrane</keyword>
<dbReference type="OrthoDB" id="3775810at2"/>
<sequence length="210" mass="23008">MSSYIAAVLCALVLLILAVGLGIGIALIVVRRREAKRKAELAAAPKDPFADLDSDILRGDPRALKAGDIFDTHGETLTVRGSLRLKQGGYYWSEHLIDTGEGVKRWLSVEEDPDLELYLWTSVTDTVPAPGPKTIEYDGKRFSSKESGRARYTSEATTGLGPSGNLSYHDYEAADGSRLSYEDFDDTGRSEVALGLRILRNEITIYPQSP</sequence>
<keyword evidence="4" id="KW-1185">Reference proteome</keyword>
<feature type="transmembrane region" description="Helical" evidence="1">
    <location>
        <begin position="6"/>
        <end position="30"/>
    </location>
</feature>
<dbReference type="Proteomes" id="UP000000844">
    <property type="component" value="Chromosome"/>
</dbReference>
<evidence type="ECO:0000313" key="4">
    <source>
        <dbReference type="Proteomes" id="UP000000844"/>
    </source>
</evidence>
<dbReference type="STRING" id="446470.Snas_0862"/>
<reference evidence="3 4" key="1">
    <citation type="journal article" date="2009" name="Stand. Genomic Sci.">
        <title>Complete genome sequence of Stackebrandtia nassauensis type strain (LLR-40K-21).</title>
        <authorList>
            <person name="Munk C."/>
            <person name="Lapidus A."/>
            <person name="Copeland A."/>
            <person name="Jando M."/>
            <person name="Mayilraj S."/>
            <person name="Glavina Del Rio T."/>
            <person name="Nolan M."/>
            <person name="Chen F."/>
            <person name="Lucas S."/>
            <person name="Tice H."/>
            <person name="Cheng J.F."/>
            <person name="Han C."/>
            <person name="Detter J.C."/>
            <person name="Bruce D."/>
            <person name="Goodwin L."/>
            <person name="Chain P."/>
            <person name="Pitluck S."/>
            <person name="Goker M."/>
            <person name="Ovchinikova G."/>
            <person name="Pati A."/>
            <person name="Ivanova N."/>
            <person name="Mavromatis K."/>
            <person name="Chen A."/>
            <person name="Palaniappan K."/>
            <person name="Land M."/>
            <person name="Hauser L."/>
            <person name="Chang Y.J."/>
            <person name="Jeffries C.D."/>
            <person name="Bristow J."/>
            <person name="Eisen J.A."/>
            <person name="Markowitz V."/>
            <person name="Hugenholtz P."/>
            <person name="Kyrpides N.C."/>
            <person name="Klenk H.P."/>
        </authorList>
    </citation>
    <scope>NUCLEOTIDE SEQUENCE [LARGE SCALE GENOMIC DNA]</scope>
    <source>
        <strain evidence="4">DSM 44728 / CIP 108903 / NRRL B-16338 / NBRC 102104 / LLR-40K-21</strain>
    </source>
</reference>
<dbReference type="Pfam" id="PF13785">
    <property type="entry name" value="DUF4178"/>
    <property type="match status" value="1"/>
</dbReference>
<accession>D3Q8W4</accession>
<evidence type="ECO:0000256" key="1">
    <source>
        <dbReference type="SAM" id="Phobius"/>
    </source>
</evidence>
<evidence type="ECO:0000259" key="2">
    <source>
        <dbReference type="Pfam" id="PF13785"/>
    </source>
</evidence>
<dbReference type="KEGG" id="sna:Snas_0862"/>
<dbReference type="eggNOG" id="ENOG5030NRI">
    <property type="taxonomic scope" value="Bacteria"/>
</dbReference>
<dbReference type="InterPro" id="IPR025235">
    <property type="entry name" value="DUF4178"/>
</dbReference>
<feature type="domain" description="DUF4178" evidence="2">
    <location>
        <begin position="65"/>
        <end position="198"/>
    </location>
</feature>
<name>D3Q8W4_STANL</name>
<organism evidence="3 4">
    <name type="scientific">Stackebrandtia nassauensis (strain DSM 44728 / CIP 108903 / NRRL B-16338 / NBRC 102104 / LLR-40K-21)</name>
    <dbReference type="NCBI Taxonomy" id="446470"/>
    <lineage>
        <taxon>Bacteria</taxon>
        <taxon>Bacillati</taxon>
        <taxon>Actinomycetota</taxon>
        <taxon>Actinomycetes</taxon>
        <taxon>Glycomycetales</taxon>
        <taxon>Glycomycetaceae</taxon>
        <taxon>Stackebrandtia</taxon>
    </lineage>
</organism>
<dbReference type="RefSeq" id="WP_013016144.1">
    <property type="nucleotide sequence ID" value="NC_013947.1"/>
</dbReference>
<keyword evidence="1" id="KW-0812">Transmembrane</keyword>